<evidence type="ECO:0000313" key="3">
    <source>
        <dbReference type="EMBL" id="MCH4813675.1"/>
    </source>
</evidence>
<feature type="transmembrane region" description="Helical" evidence="1">
    <location>
        <begin position="100"/>
        <end position="116"/>
    </location>
</feature>
<name>A0ABS9SC43_9GAMM</name>
<dbReference type="EMBL" id="JAKVTW010000022">
    <property type="protein sequence ID" value="MCH4813675.1"/>
    <property type="molecule type" value="Genomic_DNA"/>
</dbReference>
<feature type="transmembrane region" description="Helical" evidence="1">
    <location>
        <begin position="77"/>
        <end position="94"/>
    </location>
</feature>
<dbReference type="InterPro" id="IPR009936">
    <property type="entry name" value="DUF1468"/>
</dbReference>
<sequence length="157" mass="16963">MRTSDAVSGTMAAALGAVLIVASADLDPLPRQVYGAGTFPKVVGGLLLLMGGLLVIKGLKQRQAWARWTSKVALRPFLQALAAVVASVVAYVLLTPVLGFPIVATALLTLLFRAYHRQGWWRALLFAAVATTMIWIMFAQLLHVPLNPGLLEQVLYR</sequence>
<proteinExistence type="predicted"/>
<feature type="domain" description="DUF1468" evidence="2">
    <location>
        <begin position="9"/>
        <end position="146"/>
    </location>
</feature>
<feature type="transmembrane region" description="Helical" evidence="1">
    <location>
        <begin position="123"/>
        <end position="142"/>
    </location>
</feature>
<keyword evidence="1" id="KW-1133">Transmembrane helix</keyword>
<evidence type="ECO:0000256" key="1">
    <source>
        <dbReference type="SAM" id="Phobius"/>
    </source>
</evidence>
<feature type="transmembrane region" description="Helical" evidence="1">
    <location>
        <begin position="34"/>
        <end position="56"/>
    </location>
</feature>
<dbReference type="Pfam" id="PF07331">
    <property type="entry name" value="TctB"/>
    <property type="match status" value="1"/>
</dbReference>
<evidence type="ECO:0000259" key="2">
    <source>
        <dbReference type="Pfam" id="PF07331"/>
    </source>
</evidence>
<gene>
    <name evidence="3" type="ORF">MLE19_20300</name>
</gene>
<accession>A0ABS9SC43</accession>
<keyword evidence="1" id="KW-0472">Membrane</keyword>
<dbReference type="Proteomes" id="UP001320609">
    <property type="component" value="Unassembled WGS sequence"/>
</dbReference>
<organism evidence="3 4">
    <name type="scientific">Vreelandella neptunia</name>
    <dbReference type="NCBI Taxonomy" id="115551"/>
    <lineage>
        <taxon>Bacteria</taxon>
        <taxon>Pseudomonadati</taxon>
        <taxon>Pseudomonadota</taxon>
        <taxon>Gammaproteobacteria</taxon>
        <taxon>Oceanospirillales</taxon>
        <taxon>Halomonadaceae</taxon>
        <taxon>Vreelandella</taxon>
    </lineage>
</organism>
<reference evidence="3 4" key="1">
    <citation type="submission" date="2022-03" db="EMBL/GenBank/DDBJ databases">
        <title>Genomic signatures underlying metal tolerance in selected Arctic bacterial isolates.</title>
        <authorList>
            <person name="Thomas F.A."/>
            <person name="Venkatachalam S."/>
            <person name="Krishnan K.P."/>
        </authorList>
    </citation>
    <scope>NUCLEOTIDE SEQUENCE [LARGE SCALE GENOMIC DNA]</scope>
    <source>
        <strain evidence="3 4">HM116</strain>
    </source>
</reference>
<keyword evidence="4" id="KW-1185">Reference proteome</keyword>
<evidence type="ECO:0000313" key="4">
    <source>
        <dbReference type="Proteomes" id="UP001320609"/>
    </source>
</evidence>
<comment type="caution">
    <text evidence="3">The sequence shown here is derived from an EMBL/GenBank/DDBJ whole genome shotgun (WGS) entry which is preliminary data.</text>
</comment>
<protein>
    <submittedName>
        <fullName evidence="3">Tripartite tricarboxylate transporter TctB family protein</fullName>
    </submittedName>
</protein>
<keyword evidence="1" id="KW-0812">Transmembrane</keyword>
<dbReference type="RefSeq" id="WP_240720023.1">
    <property type="nucleotide sequence ID" value="NZ_JAKVTW010000022.1"/>
</dbReference>